<dbReference type="OrthoDB" id="9808332at2"/>
<sequence length="429" mass="48189">MKKILPLLLACCCGASLIAPAWSADKVELRFSWWGGKVRNMATLEALKAFEAKYPDISVKAEYTGWDGYYSRLTTQINSGTEADVIQTNWNWLTILSKKGDGFYDLNLVKDTLDLGQFSPQSLSTTTVNNKVNAIPLSTNVMLFFYNAETWKKAGVAYPQNWDQLMQAGLQFKEKLGDNYFPLILGEQDGLLLLRSYMYQKYQKPILDEKARKLAWTHEEWVEAFTFYKKLVDNHVIPDAKYMASFGKGVNYEMKPWINGEWAGLYSWNALYPAESQNLKTPSNLVVGPYPMLPGAKDAGQFQKTALMYSIGRTTKHPKEAAMLLNFLVNDPAGVIPAGLERGAPLSKVADKALRDKGILSDSDPVISGLLQSFDLPNASKASPYLEDVQFLAQFTAAREKIDYGKASVEEAVTEFESQSNRILRRVMR</sequence>
<evidence type="ECO:0000313" key="6">
    <source>
        <dbReference type="Proteomes" id="UP000237073"/>
    </source>
</evidence>
<dbReference type="RefSeq" id="WP_103675471.1">
    <property type="nucleotide sequence ID" value="NZ_PQGD01000006.1"/>
</dbReference>
<protein>
    <submittedName>
        <fullName evidence="5">Sugar ABC transporter substrate-binding protein</fullName>
    </submittedName>
</protein>
<dbReference type="EMBL" id="PQGD01000006">
    <property type="protein sequence ID" value="POP49254.1"/>
    <property type="molecule type" value="Genomic_DNA"/>
</dbReference>
<reference evidence="6 7" key="1">
    <citation type="submission" date="2018-01" db="EMBL/GenBank/DDBJ databases">
        <title>Superficieibacter electus gen. nov., sp. nov., an extended-spectrum beta-lactamase possessing member of the Enterobacteriaceae family, isolated from intensive care unit surfaces.</title>
        <authorList>
            <person name="Potter R.F."/>
            <person name="D'Souza A.W."/>
        </authorList>
    </citation>
    <scope>NUCLEOTIDE SEQUENCE [LARGE SCALE GENOMIC DNA]</scope>
    <source>
        <strain evidence="5 7">BP-1</strain>
        <strain evidence="4 6">BP-2</strain>
    </source>
</reference>
<evidence type="ECO:0000256" key="3">
    <source>
        <dbReference type="SAM" id="SignalP"/>
    </source>
</evidence>
<evidence type="ECO:0000313" key="7">
    <source>
        <dbReference type="Proteomes" id="UP000247005"/>
    </source>
</evidence>
<dbReference type="EMBL" id="PQGE01000005">
    <property type="protein sequence ID" value="POP45947.1"/>
    <property type="molecule type" value="Genomic_DNA"/>
</dbReference>
<dbReference type="PANTHER" id="PTHR43649:SF11">
    <property type="entry name" value="ABC TRANSPORTER SUBSTRATE-BINDING PROTEIN YESO-RELATED"/>
    <property type="match status" value="1"/>
</dbReference>
<dbReference type="InterPro" id="IPR006059">
    <property type="entry name" value="SBP"/>
</dbReference>
<dbReference type="PANTHER" id="PTHR43649">
    <property type="entry name" value="ARABINOSE-BINDING PROTEIN-RELATED"/>
    <property type="match status" value="1"/>
</dbReference>
<accession>A0A2P5GRT8</accession>
<evidence type="ECO:0000256" key="1">
    <source>
        <dbReference type="ARBA" id="ARBA00004418"/>
    </source>
</evidence>
<comment type="caution">
    <text evidence="5">The sequence shown here is derived from an EMBL/GenBank/DDBJ whole genome shotgun (WGS) entry which is preliminary data.</text>
</comment>
<gene>
    <name evidence="5" type="ORF">CHU32_09110</name>
    <name evidence="4" type="ORF">CHU33_07565</name>
</gene>
<dbReference type="Proteomes" id="UP000237073">
    <property type="component" value="Unassembled WGS sequence"/>
</dbReference>
<feature type="chain" id="PRO_5015155836" evidence="3">
    <location>
        <begin position="24"/>
        <end position="429"/>
    </location>
</feature>
<evidence type="ECO:0000313" key="4">
    <source>
        <dbReference type="EMBL" id="POP45947.1"/>
    </source>
</evidence>
<keyword evidence="3" id="KW-0732">Signal</keyword>
<dbReference type="Pfam" id="PF01547">
    <property type="entry name" value="SBP_bac_1"/>
    <property type="match status" value="1"/>
</dbReference>
<organism evidence="5 7">
    <name type="scientific">Superficieibacter electus</name>
    <dbReference type="NCBI Taxonomy" id="2022662"/>
    <lineage>
        <taxon>Bacteria</taxon>
        <taxon>Pseudomonadati</taxon>
        <taxon>Pseudomonadota</taxon>
        <taxon>Gammaproteobacteria</taxon>
        <taxon>Enterobacterales</taxon>
        <taxon>Enterobacteriaceae</taxon>
        <taxon>Superficieibacter</taxon>
    </lineage>
</organism>
<dbReference type="InterPro" id="IPR050490">
    <property type="entry name" value="Bact_solute-bd_prot1"/>
</dbReference>
<dbReference type="Gene3D" id="3.40.190.10">
    <property type="entry name" value="Periplasmic binding protein-like II"/>
    <property type="match status" value="2"/>
</dbReference>
<feature type="signal peptide" evidence="3">
    <location>
        <begin position="1"/>
        <end position="23"/>
    </location>
</feature>
<keyword evidence="6" id="KW-1185">Reference proteome</keyword>
<name>A0A2P5GRT8_9ENTR</name>
<proteinExistence type="inferred from homology"/>
<dbReference type="Proteomes" id="UP000247005">
    <property type="component" value="Unassembled WGS sequence"/>
</dbReference>
<comment type="similarity">
    <text evidence="2">Belongs to the bacterial solute-binding protein 1 family.</text>
</comment>
<dbReference type="SUPFAM" id="SSF53850">
    <property type="entry name" value="Periplasmic binding protein-like II"/>
    <property type="match status" value="1"/>
</dbReference>
<dbReference type="AlphaFoldDB" id="A0A2P5GRT8"/>
<dbReference type="GO" id="GO:0030288">
    <property type="term" value="C:outer membrane-bounded periplasmic space"/>
    <property type="evidence" value="ECO:0007669"/>
    <property type="project" value="UniProtKB-ARBA"/>
</dbReference>
<evidence type="ECO:0000313" key="5">
    <source>
        <dbReference type="EMBL" id="POP49254.1"/>
    </source>
</evidence>
<evidence type="ECO:0000256" key="2">
    <source>
        <dbReference type="ARBA" id="ARBA00008520"/>
    </source>
</evidence>
<comment type="subcellular location">
    <subcellularLocation>
        <location evidence="1">Periplasm</location>
    </subcellularLocation>
</comment>